<dbReference type="Pfam" id="PF22603">
    <property type="entry name" value="RAE1_2_domI_C"/>
    <property type="match status" value="1"/>
</dbReference>
<keyword evidence="4" id="KW-1185">Reference proteome</keyword>
<evidence type="ECO:0000313" key="3">
    <source>
        <dbReference type="EMBL" id="KNC85835.1"/>
    </source>
</evidence>
<dbReference type="Proteomes" id="UP000054560">
    <property type="component" value="Unassembled WGS sequence"/>
</dbReference>
<protein>
    <recommendedName>
        <fullName evidence="2">RAE1/2 domain-containing protein</fullName>
    </recommendedName>
</protein>
<name>A0A0L0GA04_9EUKA</name>
<accession>A0A0L0GA04</accession>
<organism evidence="3 4">
    <name type="scientific">Sphaeroforma arctica JP610</name>
    <dbReference type="NCBI Taxonomy" id="667725"/>
    <lineage>
        <taxon>Eukaryota</taxon>
        <taxon>Ichthyosporea</taxon>
        <taxon>Ichthyophonida</taxon>
        <taxon>Sphaeroforma</taxon>
    </lineage>
</organism>
<evidence type="ECO:0000259" key="2">
    <source>
        <dbReference type="Pfam" id="PF22603"/>
    </source>
</evidence>
<reference evidence="3 4" key="1">
    <citation type="submission" date="2011-02" db="EMBL/GenBank/DDBJ databases">
        <title>The Genome Sequence of Sphaeroforma arctica JP610.</title>
        <authorList>
            <consortium name="The Broad Institute Genome Sequencing Platform"/>
            <person name="Russ C."/>
            <person name="Cuomo C."/>
            <person name="Young S.K."/>
            <person name="Zeng Q."/>
            <person name="Gargeya S."/>
            <person name="Alvarado L."/>
            <person name="Berlin A."/>
            <person name="Chapman S.B."/>
            <person name="Chen Z."/>
            <person name="Freedman E."/>
            <person name="Gellesch M."/>
            <person name="Goldberg J."/>
            <person name="Griggs A."/>
            <person name="Gujja S."/>
            <person name="Heilman E."/>
            <person name="Heiman D."/>
            <person name="Howarth C."/>
            <person name="Mehta T."/>
            <person name="Neiman D."/>
            <person name="Pearson M."/>
            <person name="Roberts A."/>
            <person name="Saif S."/>
            <person name="Shea T."/>
            <person name="Shenoy N."/>
            <person name="Sisk P."/>
            <person name="Stolte C."/>
            <person name="Sykes S."/>
            <person name="White J."/>
            <person name="Yandava C."/>
            <person name="Burger G."/>
            <person name="Gray M.W."/>
            <person name="Holland P.W.H."/>
            <person name="King N."/>
            <person name="Lang F.B.F."/>
            <person name="Roger A.J."/>
            <person name="Ruiz-Trillo I."/>
            <person name="Haas B."/>
            <person name="Nusbaum C."/>
            <person name="Birren B."/>
        </authorList>
    </citation>
    <scope>NUCLEOTIDE SEQUENCE [LARGE SCALE GENOMIC DNA]</scope>
    <source>
        <strain evidence="3 4">JP610</strain>
    </source>
</reference>
<feature type="compositionally biased region" description="Basic and acidic residues" evidence="1">
    <location>
        <begin position="176"/>
        <end position="193"/>
    </location>
</feature>
<dbReference type="SUPFAM" id="SSF54373">
    <property type="entry name" value="FAD-linked reductases, C-terminal domain"/>
    <property type="match status" value="1"/>
</dbReference>
<dbReference type="Gene3D" id="3.30.519.10">
    <property type="entry name" value="Guanine Nucleotide Dissociation Inhibitor, domain 2"/>
    <property type="match status" value="1"/>
</dbReference>
<dbReference type="STRING" id="667725.A0A0L0GA04"/>
<dbReference type="InterPro" id="IPR036188">
    <property type="entry name" value="FAD/NAD-bd_sf"/>
</dbReference>
<evidence type="ECO:0000256" key="1">
    <source>
        <dbReference type="SAM" id="MobiDB-lite"/>
    </source>
</evidence>
<dbReference type="InterPro" id="IPR054420">
    <property type="entry name" value="RAE1_2_domI_C"/>
</dbReference>
<feature type="compositionally biased region" description="Polar residues" evidence="1">
    <location>
        <begin position="194"/>
        <end position="209"/>
    </location>
</feature>
<dbReference type="RefSeq" id="XP_014159737.1">
    <property type="nucleotide sequence ID" value="XM_014304262.1"/>
</dbReference>
<feature type="non-terminal residue" evidence="3">
    <location>
        <position position="1"/>
    </location>
</feature>
<dbReference type="OrthoDB" id="1923006at2759"/>
<dbReference type="EMBL" id="KQ241682">
    <property type="protein sequence ID" value="KNC85835.1"/>
    <property type="molecule type" value="Genomic_DNA"/>
</dbReference>
<sequence length="209" mass="22166">SVARGVIVSSGPLSVSADGTAATEQFDTITTSFPPGSVDNSAPISVLQLGSKTHVVSEKYWLYHLKTTSDSKKSPRQHFAALVQRLFDSTSGNSPSNTAPTILYEAYFRHTNSSSLKVEEAGLQPSNLHVLGGVDHSLHCSASVPRVQALFDRLCPGEVFLPPAPAQDEIDWDAMAENKADGTEGPAQDKDSPSLESANESESTPVAAE</sequence>
<dbReference type="GeneID" id="25902522"/>
<feature type="region of interest" description="Disordered" evidence="1">
    <location>
        <begin position="167"/>
        <end position="209"/>
    </location>
</feature>
<feature type="domain" description="RAE1/2" evidence="2">
    <location>
        <begin position="32"/>
        <end position="135"/>
    </location>
</feature>
<dbReference type="Gene3D" id="3.50.50.60">
    <property type="entry name" value="FAD/NAD(P)-binding domain"/>
    <property type="match status" value="1"/>
</dbReference>
<evidence type="ECO:0000313" key="4">
    <source>
        <dbReference type="Proteomes" id="UP000054560"/>
    </source>
</evidence>
<dbReference type="eggNOG" id="KOG4405">
    <property type="taxonomic scope" value="Eukaryota"/>
</dbReference>
<proteinExistence type="predicted"/>
<dbReference type="AlphaFoldDB" id="A0A0L0GA04"/>
<gene>
    <name evidence="3" type="ORF">SARC_02018</name>
</gene>